<evidence type="ECO:0000313" key="3">
    <source>
        <dbReference type="Proteomes" id="UP000249557"/>
    </source>
</evidence>
<organism evidence="2 3">
    <name type="scientific">Micavibrio aeruginosavorus</name>
    <dbReference type="NCBI Taxonomy" id="349221"/>
    <lineage>
        <taxon>Bacteria</taxon>
        <taxon>Pseudomonadati</taxon>
        <taxon>Bdellovibrionota</taxon>
        <taxon>Bdellovibrionia</taxon>
        <taxon>Bdellovibrionales</taxon>
        <taxon>Pseudobdellovibrionaceae</taxon>
        <taxon>Micavibrio</taxon>
    </lineage>
</organism>
<protein>
    <submittedName>
        <fullName evidence="2">Uncharacterized protein</fullName>
    </submittedName>
</protein>
<reference evidence="2 3" key="1">
    <citation type="submission" date="2017-08" db="EMBL/GenBank/DDBJ databases">
        <title>Infants hospitalized years apart are colonized by the same room-sourced microbial strains.</title>
        <authorList>
            <person name="Brooks B."/>
            <person name="Olm M.R."/>
            <person name="Firek B.A."/>
            <person name="Baker R."/>
            <person name="Thomas B.C."/>
            <person name="Morowitz M.J."/>
            <person name="Banfield J.F."/>
        </authorList>
    </citation>
    <scope>NUCLEOTIDE SEQUENCE [LARGE SCALE GENOMIC DNA]</scope>
    <source>
        <strain evidence="2">S2_018_000_R2_104</strain>
    </source>
</reference>
<evidence type="ECO:0000256" key="1">
    <source>
        <dbReference type="SAM" id="MobiDB-lite"/>
    </source>
</evidence>
<name>A0A2W5A603_9BACT</name>
<feature type="region of interest" description="Disordered" evidence="1">
    <location>
        <begin position="119"/>
        <end position="151"/>
    </location>
</feature>
<dbReference type="EMBL" id="QFNK01000006">
    <property type="protein sequence ID" value="PZO88836.1"/>
    <property type="molecule type" value="Genomic_DNA"/>
</dbReference>
<comment type="caution">
    <text evidence="2">The sequence shown here is derived from an EMBL/GenBank/DDBJ whole genome shotgun (WGS) entry which is preliminary data.</text>
</comment>
<accession>A0A2W5A603</accession>
<proteinExistence type="predicted"/>
<dbReference type="Proteomes" id="UP000249557">
    <property type="component" value="Unassembled WGS sequence"/>
</dbReference>
<gene>
    <name evidence="2" type="ORF">DI626_00750</name>
</gene>
<feature type="region of interest" description="Disordered" evidence="1">
    <location>
        <begin position="49"/>
        <end position="68"/>
    </location>
</feature>
<evidence type="ECO:0000313" key="2">
    <source>
        <dbReference type="EMBL" id="PZO88836.1"/>
    </source>
</evidence>
<dbReference type="AlphaFoldDB" id="A0A2W5A603"/>
<sequence>MESALSKYQQNKQEMMTPILPADMNGPPVSNVSSLSSHFSAAASGVELSAPAPQQQSQMDMNAKQELAASGNAVGETLNDQSQSIKVQMPQSAAGYLANSTMKMGMELGTEIMNLFGSKKPETPENDLEMNTPRPQPMMGMRPSTGGMFGA</sequence>